<dbReference type="Proteomes" id="UP000295447">
    <property type="component" value="Unassembled WGS sequence"/>
</dbReference>
<comment type="caution">
    <text evidence="3">The sequence shown here is derived from an EMBL/GenBank/DDBJ whole genome shotgun (WGS) entry which is preliminary data.</text>
</comment>
<evidence type="ECO:0000256" key="1">
    <source>
        <dbReference type="ARBA" id="ARBA00023125"/>
    </source>
</evidence>
<dbReference type="EMBL" id="SODF01000001">
    <property type="protein sequence ID" value="TDW22156.1"/>
    <property type="molecule type" value="Genomic_DNA"/>
</dbReference>
<dbReference type="InterPro" id="IPR000551">
    <property type="entry name" value="MerR-type_HTH_dom"/>
</dbReference>
<feature type="domain" description="HTH merR-type" evidence="2">
    <location>
        <begin position="1"/>
        <end position="68"/>
    </location>
</feature>
<dbReference type="Gene3D" id="1.10.1660.10">
    <property type="match status" value="1"/>
</dbReference>
<dbReference type="Pfam" id="PF13411">
    <property type="entry name" value="MerR_1"/>
    <property type="match status" value="1"/>
</dbReference>
<reference evidence="3 4" key="1">
    <citation type="submission" date="2019-03" db="EMBL/GenBank/DDBJ databases">
        <title>Genomic Encyclopedia of Type Strains, Phase III (KMG-III): the genomes of soil and plant-associated and newly described type strains.</title>
        <authorList>
            <person name="Whitman W."/>
        </authorList>
    </citation>
    <scope>NUCLEOTIDE SEQUENCE [LARGE SCALE GENOMIC DNA]</scope>
    <source>
        <strain evidence="3 4">VKM Ac-2570</strain>
    </source>
</reference>
<evidence type="ECO:0000313" key="3">
    <source>
        <dbReference type="EMBL" id="TDW22156.1"/>
    </source>
</evidence>
<evidence type="ECO:0000259" key="2">
    <source>
        <dbReference type="PROSITE" id="PS50937"/>
    </source>
</evidence>
<keyword evidence="1 3" id="KW-0238">DNA-binding</keyword>
<sequence>MRIGELARRTGVSERSLRYYEVQGLLVSDRTAGGQREYAERAVDRVILIQELFAAGLHSKKIAELLPCMRDPDGGPNERATPELVTELTAERDRIDRMIGDLTTSRAVLDDVITTATRELPA</sequence>
<keyword evidence="4" id="KW-1185">Reference proteome</keyword>
<dbReference type="RefSeq" id="WP_134115770.1">
    <property type="nucleotide sequence ID" value="NZ_SODF01000001.1"/>
</dbReference>
<accession>A0A4R7ZWS4</accession>
<dbReference type="PROSITE" id="PS00552">
    <property type="entry name" value="HTH_MERR_1"/>
    <property type="match status" value="1"/>
</dbReference>
<proteinExistence type="predicted"/>
<dbReference type="SMART" id="SM00422">
    <property type="entry name" value="HTH_MERR"/>
    <property type="match status" value="1"/>
</dbReference>
<dbReference type="InterPro" id="IPR009061">
    <property type="entry name" value="DNA-bd_dom_put_sf"/>
</dbReference>
<dbReference type="PROSITE" id="PS50937">
    <property type="entry name" value="HTH_MERR_2"/>
    <property type="match status" value="1"/>
</dbReference>
<dbReference type="OrthoDB" id="9802039at2"/>
<dbReference type="GO" id="GO:0003677">
    <property type="term" value="F:DNA binding"/>
    <property type="evidence" value="ECO:0007669"/>
    <property type="project" value="UniProtKB-KW"/>
</dbReference>
<dbReference type="InterPro" id="IPR047057">
    <property type="entry name" value="MerR_fam"/>
</dbReference>
<evidence type="ECO:0000313" key="4">
    <source>
        <dbReference type="Proteomes" id="UP000295447"/>
    </source>
</evidence>
<dbReference type="PRINTS" id="PR00040">
    <property type="entry name" value="HTHMERR"/>
</dbReference>
<name>A0A4R7ZWS4_9ACTN</name>
<dbReference type="SUPFAM" id="SSF46955">
    <property type="entry name" value="Putative DNA-binding domain"/>
    <property type="match status" value="1"/>
</dbReference>
<protein>
    <submittedName>
        <fullName evidence="3">DNA-binding transcriptional MerR regulator</fullName>
    </submittedName>
</protein>
<dbReference type="CDD" id="cd01282">
    <property type="entry name" value="HTH_MerR-like_sg3"/>
    <property type="match status" value="1"/>
</dbReference>
<dbReference type="GO" id="GO:0003700">
    <property type="term" value="F:DNA-binding transcription factor activity"/>
    <property type="evidence" value="ECO:0007669"/>
    <property type="project" value="InterPro"/>
</dbReference>
<dbReference type="PANTHER" id="PTHR30204">
    <property type="entry name" value="REDOX-CYCLING DRUG-SENSING TRANSCRIPTIONAL ACTIVATOR SOXR"/>
    <property type="match status" value="1"/>
</dbReference>
<dbReference type="AlphaFoldDB" id="A0A4R7ZWS4"/>
<organism evidence="3 4">
    <name type="scientific">Kribbella kalugense</name>
    <dbReference type="NCBI Taxonomy" id="2512221"/>
    <lineage>
        <taxon>Bacteria</taxon>
        <taxon>Bacillati</taxon>
        <taxon>Actinomycetota</taxon>
        <taxon>Actinomycetes</taxon>
        <taxon>Propionibacteriales</taxon>
        <taxon>Kribbellaceae</taxon>
        <taxon>Kribbella</taxon>
    </lineage>
</organism>
<gene>
    <name evidence="3" type="ORF">EV650_0990</name>
</gene>
<dbReference type="PANTHER" id="PTHR30204:SF97">
    <property type="entry name" value="MERR FAMILY REGULATORY PROTEIN"/>
    <property type="match status" value="1"/>
</dbReference>